<dbReference type="PANTHER" id="PTHR37820">
    <property type="entry name" value="CELL DIVISION PROTEIN DIVIB"/>
    <property type="match status" value="1"/>
</dbReference>
<keyword evidence="3 11" id="KW-0132">Cell division</keyword>
<evidence type="ECO:0000259" key="10">
    <source>
        <dbReference type="PROSITE" id="PS51779"/>
    </source>
</evidence>
<dbReference type="Pfam" id="PF03799">
    <property type="entry name" value="FtsQ_DivIB_C"/>
    <property type="match status" value="1"/>
</dbReference>
<sequence length="246" mass="26357">MTEAGTRQRSSTPEPAARDRRAGRWKAACVTLLVLGLLGTVAWVLLGSRLLVVRNVEVTGTALAPRDRIVATAGIRLGLPMARLGTGGVKARLERLREVESATVERHWPATVRIVVRERVPVAAVERAGRYYQLDRHGVAVADGPSRPQGMPALSSASPGPTDAATLAALRVLEDLPERLSARVWGVEAPSPESVTLRMSGGRTVVWGPAERSAEKVRLVDALQKSAAGRYARTIDVSSPEVVTTR</sequence>
<dbReference type="EMBL" id="JBHSON010000165">
    <property type="protein sequence ID" value="MFC5754590.1"/>
    <property type="molecule type" value="Genomic_DNA"/>
</dbReference>
<keyword evidence="12" id="KW-1185">Reference proteome</keyword>
<dbReference type="InterPro" id="IPR050487">
    <property type="entry name" value="FtsQ_DivIB"/>
</dbReference>
<reference evidence="12" key="1">
    <citation type="journal article" date="2019" name="Int. J. Syst. Evol. Microbiol.">
        <title>The Global Catalogue of Microorganisms (GCM) 10K type strain sequencing project: providing services to taxonomists for standard genome sequencing and annotation.</title>
        <authorList>
            <consortium name="The Broad Institute Genomics Platform"/>
            <consortium name="The Broad Institute Genome Sequencing Center for Infectious Disease"/>
            <person name="Wu L."/>
            <person name="Ma J."/>
        </authorList>
    </citation>
    <scope>NUCLEOTIDE SEQUENCE [LARGE SCALE GENOMIC DNA]</scope>
    <source>
        <strain evidence="12">KCTC 42087</strain>
    </source>
</reference>
<keyword evidence="7" id="KW-0131">Cell cycle</keyword>
<evidence type="ECO:0000256" key="1">
    <source>
        <dbReference type="ARBA" id="ARBA00004370"/>
    </source>
</evidence>
<dbReference type="GO" id="GO:0051301">
    <property type="term" value="P:cell division"/>
    <property type="evidence" value="ECO:0007669"/>
    <property type="project" value="UniProtKB-KW"/>
</dbReference>
<dbReference type="InterPro" id="IPR034746">
    <property type="entry name" value="POTRA"/>
</dbReference>
<keyword evidence="5 9" id="KW-1133">Transmembrane helix</keyword>
<dbReference type="Pfam" id="PF08478">
    <property type="entry name" value="POTRA_1"/>
    <property type="match status" value="1"/>
</dbReference>
<evidence type="ECO:0000256" key="7">
    <source>
        <dbReference type="ARBA" id="ARBA00023306"/>
    </source>
</evidence>
<feature type="domain" description="POTRA" evidence="10">
    <location>
        <begin position="51"/>
        <end position="119"/>
    </location>
</feature>
<dbReference type="Gene3D" id="3.10.20.310">
    <property type="entry name" value="membrane protein fhac"/>
    <property type="match status" value="1"/>
</dbReference>
<feature type="region of interest" description="Disordered" evidence="8">
    <location>
        <begin position="1"/>
        <end position="20"/>
    </location>
</feature>
<dbReference type="InterPro" id="IPR013685">
    <property type="entry name" value="POTRA_FtsQ_type"/>
</dbReference>
<evidence type="ECO:0000313" key="12">
    <source>
        <dbReference type="Proteomes" id="UP001596074"/>
    </source>
</evidence>
<protein>
    <submittedName>
        <fullName evidence="11">Cell division protein FtsQ/DivIB</fullName>
    </submittedName>
</protein>
<evidence type="ECO:0000256" key="5">
    <source>
        <dbReference type="ARBA" id="ARBA00022989"/>
    </source>
</evidence>
<dbReference type="PANTHER" id="PTHR37820:SF1">
    <property type="entry name" value="CELL DIVISION PROTEIN FTSQ"/>
    <property type="match status" value="1"/>
</dbReference>
<comment type="caution">
    <text evidence="11">The sequence shown here is derived from an EMBL/GenBank/DDBJ whole genome shotgun (WGS) entry which is preliminary data.</text>
</comment>
<evidence type="ECO:0000256" key="2">
    <source>
        <dbReference type="ARBA" id="ARBA00022475"/>
    </source>
</evidence>
<evidence type="ECO:0000256" key="3">
    <source>
        <dbReference type="ARBA" id="ARBA00022618"/>
    </source>
</evidence>
<evidence type="ECO:0000256" key="6">
    <source>
        <dbReference type="ARBA" id="ARBA00023136"/>
    </source>
</evidence>
<dbReference type="InterPro" id="IPR005548">
    <property type="entry name" value="Cell_div_FtsQ/DivIB_C"/>
</dbReference>
<accession>A0ABW1AJJ3</accession>
<organism evidence="11 12">
    <name type="scientific">Actinomadura rugatobispora</name>
    <dbReference type="NCBI Taxonomy" id="1994"/>
    <lineage>
        <taxon>Bacteria</taxon>
        <taxon>Bacillati</taxon>
        <taxon>Actinomycetota</taxon>
        <taxon>Actinomycetes</taxon>
        <taxon>Streptosporangiales</taxon>
        <taxon>Thermomonosporaceae</taxon>
        <taxon>Actinomadura</taxon>
    </lineage>
</organism>
<evidence type="ECO:0000313" key="11">
    <source>
        <dbReference type="EMBL" id="MFC5754590.1"/>
    </source>
</evidence>
<gene>
    <name evidence="11" type="ORF">ACFPZN_54015</name>
</gene>
<dbReference type="RefSeq" id="WP_378292845.1">
    <property type="nucleotide sequence ID" value="NZ_JBHSON010000165.1"/>
</dbReference>
<evidence type="ECO:0000256" key="4">
    <source>
        <dbReference type="ARBA" id="ARBA00022692"/>
    </source>
</evidence>
<keyword evidence="2" id="KW-1003">Cell membrane</keyword>
<dbReference type="PROSITE" id="PS51779">
    <property type="entry name" value="POTRA"/>
    <property type="match status" value="1"/>
</dbReference>
<evidence type="ECO:0000256" key="9">
    <source>
        <dbReference type="SAM" id="Phobius"/>
    </source>
</evidence>
<feature type="transmembrane region" description="Helical" evidence="9">
    <location>
        <begin position="27"/>
        <end position="46"/>
    </location>
</feature>
<keyword evidence="6 9" id="KW-0472">Membrane</keyword>
<dbReference type="Proteomes" id="UP001596074">
    <property type="component" value="Unassembled WGS sequence"/>
</dbReference>
<keyword evidence="4 9" id="KW-0812">Transmembrane</keyword>
<name>A0ABW1AJJ3_9ACTN</name>
<evidence type="ECO:0000256" key="8">
    <source>
        <dbReference type="SAM" id="MobiDB-lite"/>
    </source>
</evidence>
<feature type="compositionally biased region" description="Polar residues" evidence="8">
    <location>
        <begin position="1"/>
        <end position="13"/>
    </location>
</feature>
<proteinExistence type="predicted"/>
<comment type="subcellular location">
    <subcellularLocation>
        <location evidence="1">Membrane</location>
    </subcellularLocation>
</comment>